<organism evidence="2 3">
    <name type="scientific">Rickenella mellea</name>
    <dbReference type="NCBI Taxonomy" id="50990"/>
    <lineage>
        <taxon>Eukaryota</taxon>
        <taxon>Fungi</taxon>
        <taxon>Dikarya</taxon>
        <taxon>Basidiomycota</taxon>
        <taxon>Agaricomycotina</taxon>
        <taxon>Agaricomycetes</taxon>
        <taxon>Hymenochaetales</taxon>
        <taxon>Rickenellaceae</taxon>
        <taxon>Rickenella</taxon>
    </lineage>
</organism>
<dbReference type="OrthoDB" id="3215388at2759"/>
<evidence type="ECO:0000313" key="2">
    <source>
        <dbReference type="EMBL" id="TDL19677.1"/>
    </source>
</evidence>
<keyword evidence="3" id="KW-1185">Reference proteome</keyword>
<dbReference type="VEuPathDB" id="FungiDB:BD410DRAFT_791799"/>
<evidence type="ECO:0000256" key="1">
    <source>
        <dbReference type="SAM" id="MobiDB-lite"/>
    </source>
</evidence>
<feature type="compositionally biased region" description="Polar residues" evidence="1">
    <location>
        <begin position="25"/>
        <end position="55"/>
    </location>
</feature>
<evidence type="ECO:0000313" key="3">
    <source>
        <dbReference type="Proteomes" id="UP000294933"/>
    </source>
</evidence>
<gene>
    <name evidence="2" type="ORF">BD410DRAFT_791799</name>
</gene>
<dbReference type="Proteomes" id="UP000294933">
    <property type="component" value="Unassembled WGS sequence"/>
</dbReference>
<dbReference type="EMBL" id="ML170194">
    <property type="protein sequence ID" value="TDL19677.1"/>
    <property type="molecule type" value="Genomic_DNA"/>
</dbReference>
<feature type="compositionally biased region" description="Low complexity" evidence="1">
    <location>
        <begin position="1"/>
        <end position="23"/>
    </location>
</feature>
<feature type="region of interest" description="Disordered" evidence="1">
    <location>
        <begin position="1"/>
        <end position="111"/>
    </location>
</feature>
<accession>A0A4Y7PW96</accession>
<name>A0A4Y7PW96_9AGAM</name>
<sequence length="111" mass="11634">MSTPSSSTSQLVSSSSTTSSVPQKDFSSSFGQLQSTYGLSGSVPTPVSSQSQLPVKSSRPKKSSRFFGSSPSGQNVQSTSPPKDFESSFGQLQSQYGFGGPFSMTKFGPKK</sequence>
<dbReference type="AlphaFoldDB" id="A0A4Y7PW96"/>
<proteinExistence type="predicted"/>
<protein>
    <submittedName>
        <fullName evidence="2">Uncharacterized protein</fullName>
    </submittedName>
</protein>
<reference evidence="2 3" key="1">
    <citation type="submission" date="2018-06" db="EMBL/GenBank/DDBJ databases">
        <title>A transcriptomic atlas of mushroom development highlights an independent origin of complex multicellularity.</title>
        <authorList>
            <consortium name="DOE Joint Genome Institute"/>
            <person name="Krizsan K."/>
            <person name="Almasi E."/>
            <person name="Merenyi Z."/>
            <person name="Sahu N."/>
            <person name="Viragh M."/>
            <person name="Koszo T."/>
            <person name="Mondo S."/>
            <person name="Kiss B."/>
            <person name="Balint B."/>
            <person name="Kues U."/>
            <person name="Barry K."/>
            <person name="Hegedus J.C."/>
            <person name="Henrissat B."/>
            <person name="Johnson J."/>
            <person name="Lipzen A."/>
            <person name="Ohm R."/>
            <person name="Nagy I."/>
            <person name="Pangilinan J."/>
            <person name="Yan J."/>
            <person name="Xiong Y."/>
            <person name="Grigoriev I.V."/>
            <person name="Hibbett D.S."/>
            <person name="Nagy L.G."/>
        </authorList>
    </citation>
    <scope>NUCLEOTIDE SEQUENCE [LARGE SCALE GENOMIC DNA]</scope>
    <source>
        <strain evidence="2 3">SZMC22713</strain>
    </source>
</reference>